<sequence>MRSRSRRIVEMANENYHQAEETLGKRRRNSDYSVRDPNFTVNKVIKESSDNKEAYTLTTQTLVRLNEFPQDLINSAGKENCISSSIVKFISTSEDPIVADLICNQEKNENTPQDEALEDVVAKNTETKTDEITPKKKWKKKRKRGEKWKKNIAKELRNTGKSYTSIRTTKVVPELFI</sequence>
<gene>
    <name evidence="2" type="ORF">HHI36_014837</name>
</gene>
<evidence type="ECO:0000313" key="2">
    <source>
        <dbReference type="EMBL" id="KAL3273391.1"/>
    </source>
</evidence>
<protein>
    <submittedName>
        <fullName evidence="2">Uncharacterized protein</fullName>
    </submittedName>
</protein>
<accession>A0ABD2N3W5</accession>
<feature type="compositionally biased region" description="Basic and acidic residues" evidence="1">
    <location>
        <begin position="125"/>
        <end position="134"/>
    </location>
</feature>
<dbReference type="EMBL" id="JABFTP020000062">
    <property type="protein sequence ID" value="KAL3273391.1"/>
    <property type="molecule type" value="Genomic_DNA"/>
</dbReference>
<dbReference type="Proteomes" id="UP001516400">
    <property type="component" value="Unassembled WGS sequence"/>
</dbReference>
<feature type="region of interest" description="Disordered" evidence="1">
    <location>
        <begin position="125"/>
        <end position="146"/>
    </location>
</feature>
<evidence type="ECO:0000256" key="1">
    <source>
        <dbReference type="SAM" id="MobiDB-lite"/>
    </source>
</evidence>
<comment type="caution">
    <text evidence="2">The sequence shown here is derived from an EMBL/GenBank/DDBJ whole genome shotgun (WGS) entry which is preliminary data.</text>
</comment>
<reference evidence="2 3" key="1">
    <citation type="journal article" date="2021" name="BMC Biol.">
        <title>Horizontally acquired antibacterial genes associated with adaptive radiation of ladybird beetles.</title>
        <authorList>
            <person name="Li H.S."/>
            <person name="Tang X.F."/>
            <person name="Huang Y.H."/>
            <person name="Xu Z.Y."/>
            <person name="Chen M.L."/>
            <person name="Du X.Y."/>
            <person name="Qiu B.Y."/>
            <person name="Chen P.T."/>
            <person name="Zhang W."/>
            <person name="Slipinski A."/>
            <person name="Escalona H.E."/>
            <person name="Waterhouse R.M."/>
            <person name="Zwick A."/>
            <person name="Pang H."/>
        </authorList>
    </citation>
    <scope>NUCLEOTIDE SEQUENCE [LARGE SCALE GENOMIC DNA]</scope>
    <source>
        <strain evidence="2">SYSU2018</strain>
    </source>
</reference>
<evidence type="ECO:0000313" key="3">
    <source>
        <dbReference type="Proteomes" id="UP001516400"/>
    </source>
</evidence>
<proteinExistence type="predicted"/>
<organism evidence="2 3">
    <name type="scientific">Cryptolaemus montrouzieri</name>
    <dbReference type="NCBI Taxonomy" id="559131"/>
    <lineage>
        <taxon>Eukaryota</taxon>
        <taxon>Metazoa</taxon>
        <taxon>Ecdysozoa</taxon>
        <taxon>Arthropoda</taxon>
        <taxon>Hexapoda</taxon>
        <taxon>Insecta</taxon>
        <taxon>Pterygota</taxon>
        <taxon>Neoptera</taxon>
        <taxon>Endopterygota</taxon>
        <taxon>Coleoptera</taxon>
        <taxon>Polyphaga</taxon>
        <taxon>Cucujiformia</taxon>
        <taxon>Coccinelloidea</taxon>
        <taxon>Coccinellidae</taxon>
        <taxon>Scymninae</taxon>
        <taxon>Scymnini</taxon>
        <taxon>Cryptolaemus</taxon>
    </lineage>
</organism>
<keyword evidence="3" id="KW-1185">Reference proteome</keyword>
<name>A0ABD2N3W5_9CUCU</name>
<dbReference type="AlphaFoldDB" id="A0ABD2N3W5"/>
<feature type="compositionally biased region" description="Basic residues" evidence="1">
    <location>
        <begin position="135"/>
        <end position="146"/>
    </location>
</feature>